<organism evidence="11 12">
    <name type="scientific">Onchocerca flexuosa</name>
    <dbReference type="NCBI Taxonomy" id="387005"/>
    <lineage>
        <taxon>Eukaryota</taxon>
        <taxon>Metazoa</taxon>
        <taxon>Ecdysozoa</taxon>
        <taxon>Nematoda</taxon>
        <taxon>Chromadorea</taxon>
        <taxon>Rhabditida</taxon>
        <taxon>Spirurina</taxon>
        <taxon>Spiruromorpha</taxon>
        <taxon>Filarioidea</taxon>
        <taxon>Onchocercidae</taxon>
        <taxon>Onchocerca</taxon>
    </lineage>
</organism>
<protein>
    <recommendedName>
        <fullName evidence="6">Translation initiation factor eIF2B subunit beta</fullName>
    </recommendedName>
    <alternativeName>
        <fullName evidence="7">eIF2B GDP-GTP exchange factor subunit beta</fullName>
    </alternativeName>
</protein>
<reference evidence="11 12" key="1">
    <citation type="submission" date="2015-12" db="EMBL/GenBank/DDBJ databases">
        <title>Draft genome of the nematode, Onchocerca flexuosa.</title>
        <authorList>
            <person name="Mitreva M."/>
        </authorList>
    </citation>
    <scope>NUCLEOTIDE SEQUENCE [LARGE SCALE GENOMIC DNA]</scope>
    <source>
        <strain evidence="11">Red Deer</strain>
    </source>
</reference>
<dbReference type="Proteomes" id="UP000242913">
    <property type="component" value="Unassembled WGS sequence"/>
</dbReference>
<feature type="compositionally biased region" description="Acidic residues" evidence="10">
    <location>
        <begin position="373"/>
        <end position="423"/>
    </location>
</feature>
<sequence length="1862" mass="214338">MIKKSIENCGIKKEAEQDNARRLFIYRQRNGHVFTLRHHRVEGRMKIERTCSTFKSYIFSMQKLSSHKIAVDTLTYIRKIVGLGKYNSAKDLIELLEIERKHLLEALPYQFVVSNIILCVIKMICEENGQTIAAFGDLVPHDSLNELWKTPDSKKVMDSRELRKSTIVAINEFATEVDTCIEDICAQAGNHICTSDVIITHSLSLSSTLRAFFKSARKSQKSFRLLVVDEEVDYGDCLSSVDILTAMQRATRVFISAVAVFPDGSCLAPAGCLMMCLAAKRHAVPVCVCTSFYKFTPFFVADIDRIHTFGCAGDVVPFTEMEEMEDVQVVNPVFDLISAELILQYISHTSTFTPSHAYKLMAEPSDAIRIDDVENSSDDEEEDEEESSMESDENSAEESSSEDESEEKSSDDDGDDDTNVWDSVDDGAQTEEAVEASLQADYTTALNLIINGRRQKALAMMKKLLQHPILQKFEVNINLFDWNEARKEARANQSRVSAMARLFSSLHFNISRLLDDPIDHLLNLNFIFCLNTKQSTFLLKFLFYLSMLQALTVYPNDDYLWKYVGEESLKVRDWSMALFAFGNCSSAWSVIRGTLIALYNANLFEGFFFFFFFSNFLIISDCLLKIKSILEYDRTYFLGRVLKEIIRETNSYWGMKCRQIFNEDPILVQDKNVVKITEKEKELILNEITNIGKSIVCVEPVFKPVVVNMDTCSNLAEVGIYLCDIYDRIESFSSFSKQAIVICGTNVLDEFEDVHDVSNDLMDCVNVIQDLIDKIVSIEVIQSASNILLNYSCAQESSIIPLSSAKSSSMTGLSAKRIPLHVLMDDRASLRRCVTYLARRFMDASGQIFEILEQLLFWYSKNCFYIIITDHLREVIIGCYGRWITNFGNTSTIRGDGFFSIHTMLAELGSEKAIFICYSSLSSSFLEQELRVRILWSIAINGTSTFPFQVCKNHLWMLLATLKSNYNSEIKYQSLINGYELINLETVQNLIAEMERRESLEAIQRLFDSRQFDRVVDIIIDNFSWKDVDRSALLSTAMILIDSYLQLNDMNGASEWISRLLDFTGGLAGTQEVIERVKQLAIENISIENISNLVHCIVHLLVLGGYESDTALWLVLYRCAFHLEGEHTVETLSELYDGGCQMLTSALNILVTAHEAIAKHGKCFIDNHSFPLFVLNEFSKIRAHPAVVEVLSTRECIEQSRAFMDEVHQCLFCLYGCPSRRKRQLEEHGGTHNHEPSLRDIENVLSLLLPDKIPPYDGNCSFDLIEFMQKKASSFLEPTEDEKEKLFAFDRFIAQGEIHENWPRCAKSSHLRSGVFYQLALHSYRNHKVDDAVYYAKLFLLCAPVTLSDEVDEDEMSLHFDSSVFSFRMALFFDPFDRYVIFNFGSALYQINSRIRRYRDKLSVDDIRHRWADRRIKGLLEESRRQFEICIPCLPDGDVDKWRCHYFLAKIAEKCENALEDVFHHYHESALQLEAAGVQYPSRINTKRQEHAEAIEMSNFINLLFSREKEREREIKRRRLHLSISDGILFNMKIHYRAYASLMKYLLERETNWSREDLLLMHAFAMCFRSHGVCKQKENDEFSQCPQVKATISSLIYRCTESNNIVQEVLEDLVERTALKLEILHYCEEAFNICIRRFPHFKSYYRLSQLALYKGDVQEASNYLFGRFLIKKRTNFNQDNIFENVTTISCKDIDRGDALQYHLARISALAIYLSSLLDDFVALAILIHTFCTLDFCNNTDYLLKRDLMMLYRNGLTRFFDCIQRKMRNNAVESQLLCSIYDLYQYAERNGVQRLCDRIRPTIVSATKKFAEYDEKIEPVLFCKQLYIASKRKLGKRKLSSSSIRQAKSFHLFSSPDSCLAFT</sequence>
<dbReference type="GO" id="GO:0005851">
    <property type="term" value="C:eukaryotic translation initiation factor 2B complex"/>
    <property type="evidence" value="ECO:0007669"/>
    <property type="project" value="TreeGrafter"/>
</dbReference>
<evidence type="ECO:0000256" key="10">
    <source>
        <dbReference type="SAM" id="MobiDB-lite"/>
    </source>
</evidence>
<dbReference type="GO" id="GO:0003743">
    <property type="term" value="F:translation initiation factor activity"/>
    <property type="evidence" value="ECO:0007669"/>
    <property type="project" value="UniProtKB-KW"/>
</dbReference>
<evidence type="ECO:0000256" key="6">
    <source>
        <dbReference type="ARBA" id="ARBA00044122"/>
    </source>
</evidence>
<evidence type="ECO:0000313" key="11">
    <source>
        <dbReference type="EMBL" id="OZC12865.1"/>
    </source>
</evidence>
<dbReference type="InterPro" id="IPR051855">
    <property type="entry name" value="eIF2B_beta_subunit"/>
</dbReference>
<evidence type="ECO:0000256" key="5">
    <source>
        <dbReference type="ARBA" id="ARBA00022917"/>
    </source>
</evidence>
<name>A0A238C6P0_9BILA</name>
<dbReference type="GO" id="GO:0005829">
    <property type="term" value="C:cytosol"/>
    <property type="evidence" value="ECO:0007669"/>
    <property type="project" value="UniProtKB-SubCell"/>
</dbReference>
<dbReference type="InterPro" id="IPR000649">
    <property type="entry name" value="IF-2B-related"/>
</dbReference>
<dbReference type="PANTHER" id="PTHR45859">
    <property type="entry name" value="TRANSLATION INITIATION FACTOR EIF-2B SUBUNIT BETA"/>
    <property type="match status" value="1"/>
</dbReference>
<keyword evidence="4 11" id="KW-0396">Initiation factor</keyword>
<evidence type="ECO:0000256" key="3">
    <source>
        <dbReference type="ARBA" id="ARBA00022490"/>
    </source>
</evidence>
<gene>
    <name evidence="11" type="ORF">X798_00500</name>
</gene>
<dbReference type="GO" id="GO:0005085">
    <property type="term" value="F:guanyl-nucleotide exchange factor activity"/>
    <property type="evidence" value="ECO:0007669"/>
    <property type="project" value="TreeGrafter"/>
</dbReference>
<comment type="subcellular location">
    <subcellularLocation>
        <location evidence="1">Cytoplasm</location>
        <location evidence="1">Cytosol</location>
    </subcellularLocation>
</comment>
<comment type="subunit">
    <text evidence="8">Component of the translation initiation factor 2B (eIF2B) complex which is a heterodecamer of two sets of five different subunits: alpha, beta, gamma, delta and epsilon. Subunits alpha, beta and delta comprise a regulatory subcomplex and subunits epsilon and gamma comprise a catalytic subcomplex. Within the complex, the hexameric regulatory complex resides at the center, with the two heterodimeric catalytic subcomplexes bound on opposite sides.</text>
</comment>
<dbReference type="Gene3D" id="3.40.50.10470">
    <property type="entry name" value="Translation initiation factor eif-2b, domain 2"/>
    <property type="match status" value="1"/>
</dbReference>
<evidence type="ECO:0000256" key="8">
    <source>
        <dbReference type="ARBA" id="ARBA00046432"/>
    </source>
</evidence>
<comment type="similarity">
    <text evidence="2 9">Belongs to the eIF-2B alpha/beta/delta subunits family.</text>
</comment>
<proteinExistence type="inferred from homology"/>
<evidence type="ECO:0000256" key="4">
    <source>
        <dbReference type="ARBA" id="ARBA00022540"/>
    </source>
</evidence>
<feature type="region of interest" description="Disordered" evidence="10">
    <location>
        <begin position="368"/>
        <end position="423"/>
    </location>
</feature>
<dbReference type="InterPro" id="IPR042529">
    <property type="entry name" value="IF_2B-like_C"/>
</dbReference>
<dbReference type="OrthoDB" id="269919at2759"/>
<evidence type="ECO:0000256" key="1">
    <source>
        <dbReference type="ARBA" id="ARBA00004514"/>
    </source>
</evidence>
<dbReference type="InterPro" id="IPR037171">
    <property type="entry name" value="NagB/RpiA_transferase-like"/>
</dbReference>
<dbReference type="Pfam" id="PF01008">
    <property type="entry name" value="IF-2B"/>
    <property type="match status" value="2"/>
</dbReference>
<dbReference type="EMBL" id="KZ269977">
    <property type="protein sequence ID" value="OZC12865.1"/>
    <property type="molecule type" value="Genomic_DNA"/>
</dbReference>
<dbReference type="SUPFAM" id="SSF100950">
    <property type="entry name" value="NagB/RpiA/CoA transferase-like"/>
    <property type="match status" value="1"/>
</dbReference>
<dbReference type="PANTHER" id="PTHR45859:SF1">
    <property type="entry name" value="TRANSLATION INITIATION FACTOR EIF-2B SUBUNIT BETA"/>
    <property type="match status" value="1"/>
</dbReference>
<evidence type="ECO:0000256" key="2">
    <source>
        <dbReference type="ARBA" id="ARBA00007251"/>
    </source>
</evidence>
<evidence type="ECO:0000256" key="9">
    <source>
        <dbReference type="RuleBase" id="RU003814"/>
    </source>
</evidence>
<accession>A0A238C6P0</accession>
<evidence type="ECO:0000313" key="12">
    <source>
        <dbReference type="Proteomes" id="UP000242913"/>
    </source>
</evidence>
<keyword evidence="5" id="KW-0648">Protein biosynthesis</keyword>
<keyword evidence="12" id="KW-1185">Reference proteome</keyword>
<keyword evidence="3" id="KW-0963">Cytoplasm</keyword>
<evidence type="ECO:0000256" key="7">
    <source>
        <dbReference type="ARBA" id="ARBA00044228"/>
    </source>
</evidence>